<proteinExistence type="inferred from homology"/>
<dbReference type="Gene3D" id="2.60.40.1730">
    <property type="entry name" value="tricorn interacting facor f3 domain"/>
    <property type="match status" value="1"/>
</dbReference>
<evidence type="ECO:0000256" key="9">
    <source>
        <dbReference type="RuleBase" id="RU364040"/>
    </source>
</evidence>
<dbReference type="PANTHER" id="PTHR11533">
    <property type="entry name" value="PROTEASE M1 ZINC METALLOPROTEASE"/>
    <property type="match status" value="1"/>
</dbReference>
<comment type="cofactor">
    <cofactor evidence="9">
        <name>Zn(2+)</name>
        <dbReference type="ChEBI" id="CHEBI:29105"/>
    </cofactor>
    <text evidence="9">Binds 1 zinc ion per subunit.</text>
</comment>
<dbReference type="Gene3D" id="1.25.50.20">
    <property type="match status" value="1"/>
</dbReference>
<evidence type="ECO:0000259" key="11">
    <source>
        <dbReference type="Pfam" id="PF01433"/>
    </source>
</evidence>
<keyword evidence="5 9" id="KW-0479">Metal-binding</keyword>
<feature type="domain" description="Peptidase M1 membrane alanine aminopeptidase" evidence="11">
    <location>
        <begin position="262"/>
        <end position="478"/>
    </location>
</feature>
<evidence type="ECO:0000256" key="10">
    <source>
        <dbReference type="SAM" id="SignalP"/>
    </source>
</evidence>
<dbReference type="InterPro" id="IPR042097">
    <property type="entry name" value="Aminopeptidase_N-like_N_sf"/>
</dbReference>
<feature type="signal peptide" evidence="10">
    <location>
        <begin position="1"/>
        <end position="22"/>
    </location>
</feature>
<feature type="domain" description="ERAP1-like C-terminal" evidence="12">
    <location>
        <begin position="555"/>
        <end position="857"/>
    </location>
</feature>
<keyword evidence="8 9" id="KW-0482">Metalloprotease</keyword>
<gene>
    <name evidence="14" type="ORF">GCM10025759_22350</name>
</gene>
<dbReference type="PANTHER" id="PTHR11533:SF174">
    <property type="entry name" value="PUROMYCIN-SENSITIVE AMINOPEPTIDASE-RELATED"/>
    <property type="match status" value="1"/>
</dbReference>
<evidence type="ECO:0000256" key="1">
    <source>
        <dbReference type="ARBA" id="ARBA00000098"/>
    </source>
</evidence>
<keyword evidence="7 9" id="KW-0862">Zinc</keyword>
<dbReference type="InterPro" id="IPR050344">
    <property type="entry name" value="Peptidase_M1_aminopeptidases"/>
</dbReference>
<evidence type="ECO:0000259" key="12">
    <source>
        <dbReference type="Pfam" id="PF11838"/>
    </source>
</evidence>
<comment type="caution">
    <text evidence="14">The sequence shown here is derived from an EMBL/GenBank/DDBJ whole genome shotgun (WGS) entry which is preliminary data.</text>
</comment>
<dbReference type="SUPFAM" id="SSF63737">
    <property type="entry name" value="Leukotriene A4 hydrolase N-terminal domain"/>
    <property type="match status" value="1"/>
</dbReference>
<name>A0ABP9LIA3_9GAMM</name>
<dbReference type="Pfam" id="PF01433">
    <property type="entry name" value="Peptidase_M1"/>
    <property type="match status" value="1"/>
</dbReference>
<feature type="domain" description="Aminopeptidase N-like N-terminal" evidence="13">
    <location>
        <begin position="45"/>
        <end position="228"/>
    </location>
</feature>
<dbReference type="InterPro" id="IPR027268">
    <property type="entry name" value="Peptidase_M4/M1_CTD_sf"/>
</dbReference>
<keyword evidence="10" id="KW-0732">Signal</keyword>
<evidence type="ECO:0000259" key="13">
    <source>
        <dbReference type="Pfam" id="PF17900"/>
    </source>
</evidence>
<dbReference type="InterPro" id="IPR045357">
    <property type="entry name" value="Aminopeptidase_N-like_N"/>
</dbReference>
<dbReference type="Gene3D" id="1.10.390.10">
    <property type="entry name" value="Neutral Protease Domain 2"/>
    <property type="match status" value="1"/>
</dbReference>
<dbReference type="RefSeq" id="WP_158985174.1">
    <property type="nucleotide sequence ID" value="NZ_BAABKY010000002.1"/>
</dbReference>
<dbReference type="EMBL" id="BAABKY010000002">
    <property type="protein sequence ID" value="GAA5076960.1"/>
    <property type="molecule type" value="Genomic_DNA"/>
</dbReference>
<evidence type="ECO:0000313" key="15">
    <source>
        <dbReference type="Proteomes" id="UP001501083"/>
    </source>
</evidence>
<organism evidence="14 15">
    <name type="scientific">Lysobacter panacisoli</name>
    <dbReference type="NCBI Taxonomy" id="1255263"/>
    <lineage>
        <taxon>Bacteria</taxon>
        <taxon>Pseudomonadati</taxon>
        <taxon>Pseudomonadota</taxon>
        <taxon>Gammaproteobacteria</taxon>
        <taxon>Lysobacterales</taxon>
        <taxon>Lysobacteraceae</taxon>
        <taxon>Lysobacter</taxon>
    </lineage>
</organism>
<evidence type="ECO:0000256" key="4">
    <source>
        <dbReference type="ARBA" id="ARBA00022670"/>
    </source>
</evidence>
<protein>
    <recommendedName>
        <fullName evidence="9">Aminopeptidase</fullName>
        <ecNumber evidence="9">3.4.11.-</ecNumber>
    </recommendedName>
</protein>
<keyword evidence="15" id="KW-1185">Reference proteome</keyword>
<reference evidence="15" key="1">
    <citation type="journal article" date="2019" name="Int. J. Syst. Evol. Microbiol.">
        <title>The Global Catalogue of Microorganisms (GCM) 10K type strain sequencing project: providing services to taxonomists for standard genome sequencing and annotation.</title>
        <authorList>
            <consortium name="The Broad Institute Genomics Platform"/>
            <consortium name="The Broad Institute Genome Sequencing Center for Infectious Disease"/>
            <person name="Wu L."/>
            <person name="Ma J."/>
        </authorList>
    </citation>
    <scope>NUCLEOTIDE SEQUENCE [LARGE SCALE GENOMIC DNA]</scope>
    <source>
        <strain evidence="15">JCM 19212</strain>
    </source>
</reference>
<evidence type="ECO:0000256" key="6">
    <source>
        <dbReference type="ARBA" id="ARBA00022801"/>
    </source>
</evidence>
<dbReference type="Pfam" id="PF11838">
    <property type="entry name" value="ERAP1_C"/>
    <property type="match status" value="1"/>
</dbReference>
<evidence type="ECO:0000313" key="14">
    <source>
        <dbReference type="EMBL" id="GAA5076960.1"/>
    </source>
</evidence>
<dbReference type="InterPro" id="IPR001930">
    <property type="entry name" value="Peptidase_M1"/>
</dbReference>
<sequence>MRRILVSAVALALAAACTTAVAAAADGAAPMSHETTTQLPRNVRPVHYDVSITPQASSLSLAGQVTVTLDVLEATPSITLNAMDMAFPSARLTPDGGKGKALTPKVSVDAQAQTATFAFDKPLQPGRYRLALDYTGKIGTQANGLFAIDYDTQDGRKRALFTQFENSDARRMIPSWDEPSHKATFTLEATVPTGQMAVSNMPATSTQDLGNGTTRVRFAPSPKMSTYLLFLSVGDFERATTQAEGVEVGVVTQRGKIDQARFALDSSADVLREYNDYFGTAYPLPKLDNVASPGGSQFFSAMENWGAIFTFEHTLLLDPSISTQSDKQRVFSVAAHEIAHQWFGDLVTMSWWDDLWLNEGFATWMASRTTQKLHPEWNTQLGAVGSREAAMSRDAVATTHPVVQHVETVEQASQAFDAITYQKGSAVIRMLEGYVGAEAWRDGVRSYMKAHAYGNTVSDDLWRQIQAASGKPMLDIAHDFTLQPGIPMIRVASSACSGGKTTLTLTQGEFTKDRPDKQSLRWRVPVIAQSAGGEPVRTIVEGGSGTLEVPGCGPVVVNAGQSGYYRTLYAPAQFAQLRTGFAKIDAIDQLGVMNDVWALGLAGLQSPSDYLDLVKATPRDADPQIWGDIAGSLHALDEYYDGDAARQARFRRFAIAQLSPMLARVGWDEKAGESDPVKILRTDLIDTLGALGDRNVIEEARRRYASDAMPAGLRKTILAVVARHADAATWDKLRAAAQAEKTPLVKDELYSLLSSVQDAALAEKSLELAMTDEPGATNSAGMIRSVARLHPDLAFDFAMAHREQLDGKVDSTSRSRYYPGLAGGSLDPAMIGKVDAYAKAYVAESSRRAAETAIANIAYRINVRKERLPAVDAWLSKHGG</sequence>
<dbReference type="EC" id="3.4.11.-" evidence="9"/>
<keyword evidence="4 9" id="KW-0645">Protease</keyword>
<keyword evidence="3 9" id="KW-0031">Aminopeptidase</keyword>
<evidence type="ECO:0000256" key="8">
    <source>
        <dbReference type="ARBA" id="ARBA00023049"/>
    </source>
</evidence>
<comment type="similarity">
    <text evidence="2 9">Belongs to the peptidase M1 family.</text>
</comment>
<dbReference type="InterPro" id="IPR034016">
    <property type="entry name" value="M1_APN-typ"/>
</dbReference>
<evidence type="ECO:0000256" key="7">
    <source>
        <dbReference type="ARBA" id="ARBA00022833"/>
    </source>
</evidence>
<dbReference type="InterPro" id="IPR024571">
    <property type="entry name" value="ERAP1-like_C_dom"/>
</dbReference>
<dbReference type="Gene3D" id="2.60.40.1910">
    <property type="match status" value="1"/>
</dbReference>
<evidence type="ECO:0000256" key="2">
    <source>
        <dbReference type="ARBA" id="ARBA00010136"/>
    </source>
</evidence>
<evidence type="ECO:0000256" key="3">
    <source>
        <dbReference type="ARBA" id="ARBA00022438"/>
    </source>
</evidence>
<keyword evidence="6 9" id="KW-0378">Hydrolase</keyword>
<dbReference type="CDD" id="cd09601">
    <property type="entry name" value="M1_APN-Q_like"/>
    <property type="match status" value="1"/>
</dbReference>
<comment type="catalytic activity">
    <reaction evidence="1">
        <text>Release of an N-terminal amino acid, Xaa-|-Yaa- from a peptide, amide or arylamide. Xaa is preferably Ala, but may be most amino acids including Pro (slow action). When a terminal hydrophobic residue is followed by a prolyl residue, the two may be released as an intact Xaa-Pro dipeptide.</text>
        <dbReference type="EC" id="3.4.11.2"/>
    </reaction>
</comment>
<dbReference type="InterPro" id="IPR014782">
    <property type="entry name" value="Peptidase_M1_dom"/>
</dbReference>
<dbReference type="Proteomes" id="UP001501083">
    <property type="component" value="Unassembled WGS sequence"/>
</dbReference>
<dbReference type="Pfam" id="PF17900">
    <property type="entry name" value="Peptidase_M1_N"/>
    <property type="match status" value="1"/>
</dbReference>
<dbReference type="PRINTS" id="PR00756">
    <property type="entry name" value="ALADIPTASE"/>
</dbReference>
<dbReference type="PROSITE" id="PS51257">
    <property type="entry name" value="PROKAR_LIPOPROTEIN"/>
    <property type="match status" value="1"/>
</dbReference>
<accession>A0ABP9LIA3</accession>
<dbReference type="SUPFAM" id="SSF55486">
    <property type="entry name" value="Metalloproteases ('zincins'), catalytic domain"/>
    <property type="match status" value="1"/>
</dbReference>
<feature type="chain" id="PRO_5045671376" description="Aminopeptidase" evidence="10">
    <location>
        <begin position="23"/>
        <end position="880"/>
    </location>
</feature>
<evidence type="ECO:0000256" key="5">
    <source>
        <dbReference type="ARBA" id="ARBA00022723"/>
    </source>
</evidence>